<dbReference type="EMBL" id="JADIMJ010000065">
    <property type="protein sequence ID" value="MBO8453928.1"/>
    <property type="molecule type" value="Genomic_DNA"/>
</dbReference>
<reference evidence="1" key="1">
    <citation type="submission" date="2020-10" db="EMBL/GenBank/DDBJ databases">
        <authorList>
            <person name="Gilroy R."/>
        </authorList>
    </citation>
    <scope>NUCLEOTIDE SEQUENCE</scope>
    <source>
        <strain evidence="1">F1-3629</strain>
    </source>
</reference>
<organism evidence="1 2">
    <name type="scientific">Candidatus Cryptobacteroides gallistercoris</name>
    <dbReference type="NCBI Taxonomy" id="2840765"/>
    <lineage>
        <taxon>Bacteria</taxon>
        <taxon>Pseudomonadati</taxon>
        <taxon>Bacteroidota</taxon>
        <taxon>Bacteroidia</taxon>
        <taxon>Bacteroidales</taxon>
        <taxon>Candidatus Cryptobacteroides</taxon>
    </lineage>
</organism>
<reference evidence="1" key="2">
    <citation type="journal article" date="2021" name="PeerJ">
        <title>Extensive microbial diversity within the chicken gut microbiome revealed by metagenomics and culture.</title>
        <authorList>
            <person name="Gilroy R."/>
            <person name="Ravi A."/>
            <person name="Getino M."/>
            <person name="Pursley I."/>
            <person name="Horton D.L."/>
            <person name="Alikhan N.F."/>
            <person name="Baker D."/>
            <person name="Gharbi K."/>
            <person name="Hall N."/>
            <person name="Watson M."/>
            <person name="Adriaenssens E.M."/>
            <person name="Foster-Nyarko E."/>
            <person name="Jarju S."/>
            <person name="Secka A."/>
            <person name="Antonio M."/>
            <person name="Oren A."/>
            <person name="Chaudhuri R.R."/>
            <person name="La Ragione R."/>
            <person name="Hildebrand F."/>
            <person name="Pallen M.J."/>
        </authorList>
    </citation>
    <scope>NUCLEOTIDE SEQUENCE</scope>
    <source>
        <strain evidence="1">F1-3629</strain>
    </source>
</reference>
<sequence length="77" mass="8993">MRIKRDQRDNLSLTSALEQYRNSYPEYEDEPAYHILIVLNDRLELLNKFFTAAISGNNELDLKASHELDRLVADRLG</sequence>
<dbReference type="Proteomes" id="UP000771749">
    <property type="component" value="Unassembled WGS sequence"/>
</dbReference>
<comment type="caution">
    <text evidence="1">The sequence shown here is derived from an EMBL/GenBank/DDBJ whole genome shotgun (WGS) entry which is preliminary data.</text>
</comment>
<proteinExistence type="predicted"/>
<accession>A0A940DMP4</accession>
<gene>
    <name evidence="1" type="ORF">IAC07_04285</name>
</gene>
<dbReference type="AlphaFoldDB" id="A0A940DMP4"/>
<evidence type="ECO:0000313" key="2">
    <source>
        <dbReference type="Proteomes" id="UP000771749"/>
    </source>
</evidence>
<evidence type="ECO:0000313" key="1">
    <source>
        <dbReference type="EMBL" id="MBO8453928.1"/>
    </source>
</evidence>
<protein>
    <submittedName>
        <fullName evidence="1">Uncharacterized protein</fullName>
    </submittedName>
</protein>
<name>A0A940DMP4_9BACT</name>